<feature type="domain" description="Retrotransposon gag" evidence="1">
    <location>
        <begin position="2"/>
        <end position="44"/>
    </location>
</feature>
<accession>A0A392PZH1</accession>
<name>A0A392PZH1_9FABA</name>
<keyword evidence="3" id="KW-1185">Reference proteome</keyword>
<dbReference type="InterPro" id="IPR005162">
    <property type="entry name" value="Retrotrans_gag_dom"/>
</dbReference>
<evidence type="ECO:0000313" key="2">
    <source>
        <dbReference type="EMBL" id="MCI17248.1"/>
    </source>
</evidence>
<protein>
    <recommendedName>
        <fullName evidence="1">Retrotransposon gag domain-containing protein</fullName>
    </recommendedName>
</protein>
<sequence length="72" mass="8537">MNFQQRDQESLYEAYERFKLLKRKCPNHNIDVMEQMQIFTGGMKMQHRMLLDASVGGSIKNKSDEEVKELIE</sequence>
<comment type="caution">
    <text evidence="2">The sequence shown here is derived from an EMBL/GenBank/DDBJ whole genome shotgun (WGS) entry which is preliminary data.</text>
</comment>
<proteinExistence type="predicted"/>
<organism evidence="2 3">
    <name type="scientific">Trifolium medium</name>
    <dbReference type="NCBI Taxonomy" id="97028"/>
    <lineage>
        <taxon>Eukaryota</taxon>
        <taxon>Viridiplantae</taxon>
        <taxon>Streptophyta</taxon>
        <taxon>Embryophyta</taxon>
        <taxon>Tracheophyta</taxon>
        <taxon>Spermatophyta</taxon>
        <taxon>Magnoliopsida</taxon>
        <taxon>eudicotyledons</taxon>
        <taxon>Gunneridae</taxon>
        <taxon>Pentapetalae</taxon>
        <taxon>rosids</taxon>
        <taxon>fabids</taxon>
        <taxon>Fabales</taxon>
        <taxon>Fabaceae</taxon>
        <taxon>Papilionoideae</taxon>
        <taxon>50 kb inversion clade</taxon>
        <taxon>NPAAA clade</taxon>
        <taxon>Hologalegina</taxon>
        <taxon>IRL clade</taxon>
        <taxon>Trifolieae</taxon>
        <taxon>Trifolium</taxon>
    </lineage>
</organism>
<evidence type="ECO:0000259" key="1">
    <source>
        <dbReference type="Pfam" id="PF03732"/>
    </source>
</evidence>
<evidence type="ECO:0000313" key="3">
    <source>
        <dbReference type="Proteomes" id="UP000265520"/>
    </source>
</evidence>
<reference evidence="2 3" key="1">
    <citation type="journal article" date="2018" name="Front. Plant Sci.">
        <title>Red Clover (Trifolium pratense) and Zigzag Clover (T. medium) - A Picture of Genomic Similarities and Differences.</title>
        <authorList>
            <person name="Dluhosova J."/>
            <person name="Istvanek J."/>
            <person name="Nedelnik J."/>
            <person name="Repkova J."/>
        </authorList>
    </citation>
    <scope>NUCLEOTIDE SEQUENCE [LARGE SCALE GENOMIC DNA]</scope>
    <source>
        <strain evidence="3">cv. 10/8</strain>
        <tissue evidence="2">Leaf</tissue>
    </source>
</reference>
<dbReference type="Pfam" id="PF03732">
    <property type="entry name" value="Retrotrans_gag"/>
    <property type="match status" value="1"/>
</dbReference>
<dbReference type="EMBL" id="LXQA010104582">
    <property type="protein sequence ID" value="MCI17248.1"/>
    <property type="molecule type" value="Genomic_DNA"/>
</dbReference>
<dbReference type="AlphaFoldDB" id="A0A392PZH1"/>
<dbReference type="Proteomes" id="UP000265520">
    <property type="component" value="Unassembled WGS sequence"/>
</dbReference>